<comment type="subcellular location">
    <subcellularLocation>
        <location evidence="1">Nucleus</location>
    </subcellularLocation>
</comment>
<organism evidence="6">
    <name type="scientific">Caenorhabditis brenneri</name>
    <name type="common">Nematode worm</name>
    <dbReference type="NCBI Taxonomy" id="135651"/>
    <lineage>
        <taxon>Eukaryota</taxon>
        <taxon>Metazoa</taxon>
        <taxon>Ecdysozoa</taxon>
        <taxon>Nematoda</taxon>
        <taxon>Chromadorea</taxon>
        <taxon>Rhabditida</taxon>
        <taxon>Rhabditina</taxon>
        <taxon>Rhabditomorpha</taxon>
        <taxon>Rhabditoidea</taxon>
        <taxon>Rhabditidae</taxon>
        <taxon>Peloderinae</taxon>
        <taxon>Caenorhabditis</taxon>
    </lineage>
</organism>
<evidence type="ECO:0000256" key="2">
    <source>
        <dbReference type="ARBA" id="ARBA00023242"/>
    </source>
</evidence>
<reference evidence="6" key="1">
    <citation type="submission" date="2011-07" db="EMBL/GenBank/DDBJ databases">
        <authorList>
            <consortium name="Caenorhabditis brenneri Sequencing and Analysis Consortium"/>
            <person name="Wilson R.K."/>
        </authorList>
    </citation>
    <scope>NUCLEOTIDE SEQUENCE [LARGE SCALE GENOMIC DNA]</scope>
    <source>
        <strain evidence="6">PB2801</strain>
    </source>
</reference>
<evidence type="ECO:0000313" key="5">
    <source>
        <dbReference type="EMBL" id="EGT56710.1"/>
    </source>
</evidence>
<dbReference type="InterPro" id="IPR008251">
    <property type="entry name" value="Chromo_shadow_dom"/>
</dbReference>
<feature type="domain" description="Chromo" evidence="4">
    <location>
        <begin position="19"/>
        <end position="78"/>
    </location>
</feature>
<dbReference type="Gene3D" id="2.40.50.40">
    <property type="match status" value="2"/>
</dbReference>
<dbReference type="Proteomes" id="UP000008068">
    <property type="component" value="Unassembled WGS sequence"/>
</dbReference>
<dbReference type="eggNOG" id="KOG1911">
    <property type="taxonomic scope" value="Eukaryota"/>
</dbReference>
<dbReference type="STRING" id="135651.G0MG71"/>
<dbReference type="InParanoid" id="G0MG71"/>
<proteinExistence type="predicted"/>
<dbReference type="InterPro" id="IPR000953">
    <property type="entry name" value="Chromo/chromo_shadow_dom"/>
</dbReference>
<gene>
    <name evidence="5" type="ORF">CAEBREN_24061</name>
</gene>
<evidence type="ECO:0000256" key="3">
    <source>
        <dbReference type="SAM" id="MobiDB-lite"/>
    </source>
</evidence>
<dbReference type="OMA" id="WKGYADT"/>
<dbReference type="InterPro" id="IPR051219">
    <property type="entry name" value="Heterochromatin_chromo-domain"/>
</dbReference>
<dbReference type="HOGENOM" id="CLU_045874_1_2_1"/>
<keyword evidence="2" id="KW-0539">Nucleus</keyword>
<dbReference type="CDD" id="cd00034">
    <property type="entry name" value="CSD"/>
    <property type="match status" value="1"/>
</dbReference>
<dbReference type="EMBL" id="GL379793">
    <property type="protein sequence ID" value="EGT56710.1"/>
    <property type="molecule type" value="Genomic_DNA"/>
</dbReference>
<dbReference type="InterPro" id="IPR016197">
    <property type="entry name" value="Chromo-like_dom_sf"/>
</dbReference>
<dbReference type="CDD" id="cd18960">
    <property type="entry name" value="CD_HP1_like"/>
    <property type="match status" value="1"/>
</dbReference>
<dbReference type="PROSITE" id="PS50013">
    <property type="entry name" value="CHROMO_2"/>
    <property type="match status" value="1"/>
</dbReference>
<dbReference type="GO" id="GO:0000792">
    <property type="term" value="C:heterochromatin"/>
    <property type="evidence" value="ECO:0007669"/>
    <property type="project" value="UniProtKB-ARBA"/>
</dbReference>
<dbReference type="InterPro" id="IPR023780">
    <property type="entry name" value="Chromo_domain"/>
</dbReference>
<evidence type="ECO:0000259" key="4">
    <source>
        <dbReference type="PROSITE" id="PS50013"/>
    </source>
</evidence>
<dbReference type="SMART" id="SM00300">
    <property type="entry name" value="ChSh"/>
    <property type="match status" value="1"/>
</dbReference>
<dbReference type="SUPFAM" id="SSF54160">
    <property type="entry name" value="Chromo domain-like"/>
    <property type="match status" value="2"/>
</dbReference>
<protein>
    <recommendedName>
        <fullName evidence="4">Chromo domain-containing protein</fullName>
    </recommendedName>
</protein>
<sequence length="177" mass="20510">MASKPKRAKTSESQGRNVYAVDRILDRRLGQNGKEEFLIKWQGFGDQSSSWEPRQNLQCHELLEKFEKDHTRAVASNQTARRPPQPMRRPRHSTSRQNQSETDQSSADEDTADTYGLNGKVLRNIVGLTKINQSIHFLCRFTDESFQMIPSAVVNSRYPHHVIRYYESKIMDQENSN</sequence>
<keyword evidence="6" id="KW-1185">Reference proteome</keyword>
<dbReference type="GO" id="GO:0005634">
    <property type="term" value="C:nucleus"/>
    <property type="evidence" value="ECO:0007669"/>
    <property type="project" value="UniProtKB-SubCell"/>
</dbReference>
<dbReference type="Pfam" id="PF00385">
    <property type="entry name" value="Chromo"/>
    <property type="match status" value="1"/>
</dbReference>
<evidence type="ECO:0000313" key="6">
    <source>
        <dbReference type="Proteomes" id="UP000008068"/>
    </source>
</evidence>
<accession>G0MG71</accession>
<dbReference type="AlphaFoldDB" id="G0MG71"/>
<dbReference type="PANTHER" id="PTHR22812">
    <property type="entry name" value="CHROMOBOX PROTEIN"/>
    <property type="match status" value="1"/>
</dbReference>
<dbReference type="OrthoDB" id="433924at2759"/>
<dbReference type="Pfam" id="PF01393">
    <property type="entry name" value="Chromo_shadow"/>
    <property type="match status" value="1"/>
</dbReference>
<dbReference type="SMART" id="SM00298">
    <property type="entry name" value="CHROMO"/>
    <property type="match status" value="1"/>
</dbReference>
<dbReference type="InterPro" id="IPR023779">
    <property type="entry name" value="Chromodomain_CS"/>
</dbReference>
<evidence type="ECO:0000256" key="1">
    <source>
        <dbReference type="ARBA" id="ARBA00004123"/>
    </source>
</evidence>
<feature type="region of interest" description="Disordered" evidence="3">
    <location>
        <begin position="70"/>
        <end position="114"/>
    </location>
</feature>
<name>G0MG71_CAEBE</name>
<dbReference type="PROSITE" id="PS00598">
    <property type="entry name" value="CHROMO_1"/>
    <property type="match status" value="1"/>
</dbReference>
<feature type="compositionally biased region" description="Polar residues" evidence="3">
    <location>
        <begin position="95"/>
        <end position="105"/>
    </location>
</feature>